<dbReference type="EMBL" id="PDUD01000021">
    <property type="protein sequence ID" value="PHN05461.1"/>
    <property type="molecule type" value="Genomic_DNA"/>
</dbReference>
<dbReference type="InterPro" id="IPR029058">
    <property type="entry name" value="AB_hydrolase_fold"/>
</dbReference>
<evidence type="ECO:0000256" key="1">
    <source>
        <dbReference type="SAM" id="SignalP"/>
    </source>
</evidence>
<dbReference type="SUPFAM" id="SSF53474">
    <property type="entry name" value="alpha/beta-Hydrolases"/>
    <property type="match status" value="1"/>
</dbReference>
<dbReference type="InterPro" id="IPR002469">
    <property type="entry name" value="Peptidase_S9B_N"/>
</dbReference>
<dbReference type="PANTHER" id="PTHR11731:SF193">
    <property type="entry name" value="DIPEPTIDYL PEPTIDASE 9"/>
    <property type="match status" value="1"/>
</dbReference>
<dbReference type="OrthoDB" id="9812921at2"/>
<keyword evidence="1" id="KW-0732">Signal</keyword>
<dbReference type="Pfam" id="PF00326">
    <property type="entry name" value="Peptidase_S9"/>
    <property type="match status" value="1"/>
</dbReference>
<dbReference type="SUPFAM" id="SSF82171">
    <property type="entry name" value="DPP6 N-terminal domain-like"/>
    <property type="match status" value="1"/>
</dbReference>
<feature type="signal peptide" evidence="1">
    <location>
        <begin position="1"/>
        <end position="20"/>
    </location>
</feature>
<feature type="chain" id="PRO_5012045024" evidence="1">
    <location>
        <begin position="21"/>
        <end position="753"/>
    </location>
</feature>
<organism evidence="4 5">
    <name type="scientific">Flavilitoribacter nigricans (strain ATCC 23147 / DSM 23189 / NBRC 102662 / NCIMB 1420 / SS-2)</name>
    <name type="common">Lewinella nigricans</name>
    <dbReference type="NCBI Taxonomy" id="1122177"/>
    <lineage>
        <taxon>Bacteria</taxon>
        <taxon>Pseudomonadati</taxon>
        <taxon>Bacteroidota</taxon>
        <taxon>Saprospiria</taxon>
        <taxon>Saprospirales</taxon>
        <taxon>Lewinellaceae</taxon>
        <taxon>Flavilitoribacter</taxon>
    </lineage>
</organism>
<protein>
    <submittedName>
        <fullName evidence="4">S9 family peptidase</fullName>
    </submittedName>
</protein>
<dbReference type="Proteomes" id="UP000223913">
    <property type="component" value="Unassembled WGS sequence"/>
</dbReference>
<dbReference type="Gene3D" id="2.140.10.30">
    <property type="entry name" value="Dipeptidylpeptidase IV, N-terminal domain"/>
    <property type="match status" value="1"/>
</dbReference>
<evidence type="ECO:0000313" key="4">
    <source>
        <dbReference type="EMBL" id="PHN05461.1"/>
    </source>
</evidence>
<dbReference type="PANTHER" id="PTHR11731">
    <property type="entry name" value="PROTEASE FAMILY S9B,C DIPEPTIDYL-PEPTIDASE IV-RELATED"/>
    <property type="match status" value="1"/>
</dbReference>
<dbReference type="InterPro" id="IPR001375">
    <property type="entry name" value="Peptidase_S9_cat"/>
</dbReference>
<proteinExistence type="predicted"/>
<name>A0A2D0NAB9_FLAN2</name>
<dbReference type="Pfam" id="PF00930">
    <property type="entry name" value="DPPIV_N"/>
    <property type="match status" value="1"/>
</dbReference>
<evidence type="ECO:0000313" key="5">
    <source>
        <dbReference type="Proteomes" id="UP000223913"/>
    </source>
</evidence>
<sequence>MTKKILSLCCFILFVAALHAQEDAGILTLDRIYSGEFRTGYLGPFKWFEEGEAYTKLERSASGAGQDLMRYDSRTGEGELLIASAQLVPTGSEQPLDIADYDWSTDQSKLLIFTNTERVWRANTRGDYWVYDRDAQTLTQLGADLPESSLMFAKFAPDGKSVAYVSKHNIYVESLDPGNTRIRQLTTDGTEDIINGTFDWAYEEEFSCRDGFRWSYDGRHIAFWQIDATDIKDFLMINNTDSIYSQIIPVQYPKVGETPSSAKIGNIELASGDITWMDIPGDPYQHYLPRMQWVGESHQLLIQQLNRKQNERKIWLTDALTGKAKNIYTEKDEAWVSVRQGELYELAGGKSFVLNTEKDGWRHLYRFDLDGKEQLLTPGDYDLASVYLINEKENYVYLDASPDNPTQRYLYQVAMKNGKKKRLTPDDQPGTHSYTISPNGKFAVHSWSNANTPPTTEFISLPDHKVLRTLIDNKTYRQQMAELKLSPVEFFTITTADGVNMDGRMIKPLDFDPEKKYPILFNVYGEPAGQTARDSWVSLWDRMMAQKGYIIITMDNRGTPSLKGREWRKSIYRKIGIINSRDQAMATREVLKWPFVDPDRIAVWGWSGGGSMTLNLLFRYPELYQTGVSVAPVGNQLLYDNIYQERYMGLPSENREDFIEGSPVTYAKNLEGDLLIVHGTGDDNVHYQNAEVVINELIRHNKQFQMMAYPNRSHGIYEGQNTRKHLYGLITNYITEHTPPGGVEKTAGKPIRP</sequence>
<dbReference type="GO" id="GO:0006508">
    <property type="term" value="P:proteolysis"/>
    <property type="evidence" value="ECO:0007669"/>
    <property type="project" value="InterPro"/>
</dbReference>
<dbReference type="GO" id="GO:0008239">
    <property type="term" value="F:dipeptidyl-peptidase activity"/>
    <property type="evidence" value="ECO:0007669"/>
    <property type="project" value="TreeGrafter"/>
</dbReference>
<evidence type="ECO:0000259" key="2">
    <source>
        <dbReference type="Pfam" id="PF00326"/>
    </source>
</evidence>
<keyword evidence="5" id="KW-1185">Reference proteome</keyword>
<dbReference type="AlphaFoldDB" id="A0A2D0NAB9"/>
<feature type="domain" description="Peptidase S9 prolyl oligopeptidase catalytic" evidence="2">
    <location>
        <begin position="543"/>
        <end position="737"/>
    </location>
</feature>
<accession>A0A2D0NAB9</accession>
<dbReference type="GO" id="GO:0008236">
    <property type="term" value="F:serine-type peptidase activity"/>
    <property type="evidence" value="ECO:0007669"/>
    <property type="project" value="InterPro"/>
</dbReference>
<dbReference type="RefSeq" id="WP_099151038.1">
    <property type="nucleotide sequence ID" value="NZ_PDUD01000021.1"/>
</dbReference>
<feature type="domain" description="Dipeptidylpeptidase IV N-terminal" evidence="3">
    <location>
        <begin position="104"/>
        <end position="454"/>
    </location>
</feature>
<reference evidence="4 5" key="1">
    <citation type="submission" date="2017-10" db="EMBL/GenBank/DDBJ databases">
        <title>The draft genome sequence of Lewinella nigricans NBRC 102662.</title>
        <authorList>
            <person name="Wang K."/>
        </authorList>
    </citation>
    <scope>NUCLEOTIDE SEQUENCE [LARGE SCALE GENOMIC DNA]</scope>
    <source>
        <strain evidence="4 5">NBRC 102662</strain>
    </source>
</reference>
<evidence type="ECO:0000259" key="3">
    <source>
        <dbReference type="Pfam" id="PF00930"/>
    </source>
</evidence>
<gene>
    <name evidence="4" type="ORF">CRP01_15815</name>
</gene>
<comment type="caution">
    <text evidence="4">The sequence shown here is derived from an EMBL/GenBank/DDBJ whole genome shotgun (WGS) entry which is preliminary data.</text>
</comment>
<dbReference type="Gene3D" id="3.40.50.1820">
    <property type="entry name" value="alpha/beta hydrolase"/>
    <property type="match status" value="1"/>
</dbReference>
<dbReference type="InterPro" id="IPR050278">
    <property type="entry name" value="Serine_Prot_S9B/DPPIV"/>
</dbReference>